<evidence type="ECO:0000313" key="5">
    <source>
        <dbReference type="RefSeq" id="XP_033784968.1"/>
    </source>
</evidence>
<feature type="region of interest" description="Disordered" evidence="3">
    <location>
        <begin position="557"/>
        <end position="586"/>
    </location>
</feature>
<keyword evidence="1 2" id="KW-0175">Coiled coil</keyword>
<dbReference type="PANTHER" id="PTHR21549">
    <property type="entry name" value="MUTATED IN BLADDER CANCER 1"/>
    <property type="match status" value="1"/>
</dbReference>
<proteinExistence type="predicted"/>
<dbReference type="CTD" id="153733"/>
<dbReference type="InterPro" id="IPR039902">
    <property type="entry name" value="CCDC148/CCDC112"/>
</dbReference>
<keyword evidence="4" id="KW-1185">Reference proteome</keyword>
<dbReference type="Proteomes" id="UP000515159">
    <property type="component" value="Chromosome 1"/>
</dbReference>
<accession>A0A6P8QCG8</accession>
<dbReference type="FunCoup" id="A0A6P8QCG8">
    <property type="interactions" value="203"/>
</dbReference>
<sequence length="586" mass="68455">MFPASAPCLLQSLESSSRASGGGDGDTSGFETQKVFDRYGQVCLSAASSARSMENGVAPVEAKPPAQQSCFSRFTSQKIAGLQGFRPPVKGTTTSPTTNNESSLRLSGGDSNFHARNWKIKADQAKKTAFIREAEKLKYQIAVIEKNKNGHLYNKKSDFRAEYSTLEDHEHKLTNNRKAEKVKTEQELSKIHNNVKRFQQQLKDVKPTTEFVEKLREMMEEIEIAISTFKEEQRLVYEELMKEEKTVMNELTALEKRIETWMLDNSAAERGYKLPAGKAVMDNEMVSHLPKEVLDFERFLQQTGGRQGGWDDYDHQNFLKVLTKQKGKLVCVKEALEYLPGRTQEDIQRHEKWYQEFLFLEEKKKESIQTWKLKKIQEREKLLMEHGKSKEVLESERLARLEAQREKLEEERKRQQEKLETWRQQKELETAEKQAAQKKEEEEREWRQKQERQRQLEVKLLVEEYTRQRKTQEEFMRLENQILEEAEREERKISAAAGICKFQQRDFRKLELKALNKQAKDEELAEKEKRLLKLKEKVEIHVKRDASRLCKLTKGWEERTKNPGSAGSGPLLHIPHRAVPSWRQGL</sequence>
<dbReference type="RefSeq" id="XP_033784968.1">
    <property type="nucleotide sequence ID" value="XM_033929077.1"/>
</dbReference>
<dbReference type="GeneID" id="117352570"/>
<feature type="coiled-coil region" evidence="2">
    <location>
        <begin position="181"/>
        <end position="257"/>
    </location>
</feature>
<evidence type="ECO:0000256" key="3">
    <source>
        <dbReference type="SAM" id="MobiDB-lite"/>
    </source>
</evidence>
<gene>
    <name evidence="5" type="primary">CCDC112</name>
</gene>
<feature type="coiled-coil region" evidence="2">
    <location>
        <begin position="517"/>
        <end position="544"/>
    </location>
</feature>
<evidence type="ECO:0000256" key="2">
    <source>
        <dbReference type="SAM" id="Coils"/>
    </source>
</evidence>
<reference evidence="5" key="1">
    <citation type="submission" date="2025-08" db="UniProtKB">
        <authorList>
            <consortium name="RefSeq"/>
        </authorList>
    </citation>
    <scope>IDENTIFICATION</scope>
</reference>
<feature type="compositionally biased region" description="Low complexity" evidence="3">
    <location>
        <begin position="92"/>
        <end position="103"/>
    </location>
</feature>
<dbReference type="KEGG" id="gsh:117352570"/>
<evidence type="ECO:0000313" key="4">
    <source>
        <dbReference type="Proteomes" id="UP000515159"/>
    </source>
</evidence>
<protein>
    <submittedName>
        <fullName evidence="5">Coiled-coil domain-containing protein 112 isoform X1</fullName>
    </submittedName>
</protein>
<feature type="region of interest" description="Disordered" evidence="3">
    <location>
        <begin position="83"/>
        <end position="109"/>
    </location>
</feature>
<dbReference type="OrthoDB" id="2152435at2759"/>
<organism evidence="4 5">
    <name type="scientific">Geotrypetes seraphini</name>
    <name type="common">Gaboon caecilian</name>
    <name type="synonym">Caecilia seraphini</name>
    <dbReference type="NCBI Taxonomy" id="260995"/>
    <lineage>
        <taxon>Eukaryota</taxon>
        <taxon>Metazoa</taxon>
        <taxon>Chordata</taxon>
        <taxon>Craniata</taxon>
        <taxon>Vertebrata</taxon>
        <taxon>Euteleostomi</taxon>
        <taxon>Amphibia</taxon>
        <taxon>Gymnophiona</taxon>
        <taxon>Geotrypetes</taxon>
    </lineage>
</organism>
<evidence type="ECO:0000256" key="1">
    <source>
        <dbReference type="ARBA" id="ARBA00023054"/>
    </source>
</evidence>
<dbReference type="InParanoid" id="A0A6P8QCG8"/>
<dbReference type="AlphaFoldDB" id="A0A6P8QCG8"/>
<dbReference type="PANTHER" id="PTHR21549:SF0">
    <property type="entry name" value="COILED-COIL DOMAIN-CONTAINING PROTEIN 112"/>
    <property type="match status" value="1"/>
</dbReference>
<feature type="coiled-coil region" evidence="2">
    <location>
        <begin position="391"/>
        <end position="488"/>
    </location>
</feature>
<name>A0A6P8QCG8_GEOSA</name>